<evidence type="ECO:0000313" key="2">
    <source>
        <dbReference type="EMBL" id="CAA7389394.1"/>
    </source>
</evidence>
<organism evidence="2 3">
    <name type="scientific">Spirodela intermedia</name>
    <name type="common">Intermediate duckweed</name>
    <dbReference type="NCBI Taxonomy" id="51605"/>
    <lineage>
        <taxon>Eukaryota</taxon>
        <taxon>Viridiplantae</taxon>
        <taxon>Streptophyta</taxon>
        <taxon>Embryophyta</taxon>
        <taxon>Tracheophyta</taxon>
        <taxon>Spermatophyta</taxon>
        <taxon>Magnoliopsida</taxon>
        <taxon>Liliopsida</taxon>
        <taxon>Araceae</taxon>
        <taxon>Lemnoideae</taxon>
        <taxon>Spirodela</taxon>
    </lineage>
</organism>
<dbReference type="Proteomes" id="UP000663760">
    <property type="component" value="Chromosome 1"/>
</dbReference>
<gene>
    <name evidence="2" type="ORF">SI8410_01001442</name>
</gene>
<keyword evidence="3" id="KW-1185">Reference proteome</keyword>
<feature type="signal peptide" evidence="1">
    <location>
        <begin position="1"/>
        <end position="26"/>
    </location>
</feature>
<protein>
    <submittedName>
        <fullName evidence="2">Uncharacterized protein</fullName>
    </submittedName>
</protein>
<evidence type="ECO:0000313" key="3">
    <source>
        <dbReference type="Proteomes" id="UP000663760"/>
    </source>
</evidence>
<evidence type="ECO:0000256" key="1">
    <source>
        <dbReference type="SAM" id="SignalP"/>
    </source>
</evidence>
<accession>A0A7I8K0X6</accession>
<dbReference type="EMBL" id="LR746264">
    <property type="protein sequence ID" value="CAA7389394.1"/>
    <property type="molecule type" value="Genomic_DNA"/>
</dbReference>
<dbReference type="AlphaFoldDB" id="A0A7I8K0X6"/>
<keyword evidence="1" id="KW-0732">Signal</keyword>
<sequence length="147" mass="15255">MKIAGLLIVALLPAAVLLSAAAAAAAATAVKEPGRAPIPANHGRKLAVGDVPKKRELWMAEEHRHGMMRAGPATVVSAAEDGAGSTSPPEEGKFAGKNYKICLTPGPCYKKKLVCPKQCSGGGGRLQTNHIPGWTCILDCKKCTARC</sequence>
<proteinExistence type="predicted"/>
<feature type="chain" id="PRO_5029725014" evidence="1">
    <location>
        <begin position="27"/>
        <end position="147"/>
    </location>
</feature>
<name>A0A7I8K0X6_SPIIN</name>
<dbReference type="OrthoDB" id="1107388at2759"/>
<reference evidence="2" key="1">
    <citation type="submission" date="2020-02" db="EMBL/GenBank/DDBJ databases">
        <authorList>
            <person name="Scholz U."/>
            <person name="Mascher M."/>
            <person name="Fiebig A."/>
        </authorList>
    </citation>
    <scope>NUCLEOTIDE SEQUENCE</scope>
</reference>